<dbReference type="Proteomes" id="UP000006054">
    <property type="component" value="Chromosome"/>
</dbReference>
<organism evidence="6 7">
    <name type="scientific">Bernardetia litoralis (strain ATCC 23117 / DSM 6794 / NBRC 15988 / NCIMB 1366 / Fx l1 / Sio-4)</name>
    <name type="common">Flexibacter litoralis</name>
    <dbReference type="NCBI Taxonomy" id="880071"/>
    <lineage>
        <taxon>Bacteria</taxon>
        <taxon>Pseudomonadati</taxon>
        <taxon>Bacteroidota</taxon>
        <taxon>Cytophagia</taxon>
        <taxon>Cytophagales</taxon>
        <taxon>Bernardetiaceae</taxon>
        <taxon>Bernardetia</taxon>
    </lineage>
</organism>
<dbReference type="STRING" id="880071.Fleli_2314"/>
<evidence type="ECO:0000313" key="7">
    <source>
        <dbReference type="Proteomes" id="UP000006054"/>
    </source>
</evidence>
<dbReference type="SUPFAM" id="SSF55781">
    <property type="entry name" value="GAF domain-like"/>
    <property type="match status" value="1"/>
</dbReference>
<sequence length="903" mass="104861" precursor="true">MFLKLLGLLLFFTLYLAPNFFLQAQVFDLDDSTKVYTLGKDVFILPDKEGTLTIDDVSRTNKVKDFKLYRDTEDIYDDNIDVYWVRFTLKNTFPSNRMYLLKAKDVEVAYLYTPTSNGISYLRAEDGVIYPLHSRSIKMDRSACFVIPLNRFESKTFFLRIEHRTKFSKQNKEGLNALRHITVEGLASAIELSKERRYYQGFYLGAMVLLALNSLFVSFLFRDKRYLYYVGLLLMAAFLNMIFEEYLIEFFIPNNPAINWLLVVPVISLLWFFYTLFFRSFLNLKKIAPFWDKFFIGIAILCLIILGLSIVGFHKMDLMIGLLIFTISSALIVNIGIVIKFKHRPASFLLAANIVYFSGIFIFIFAQENFIPNSYFAMHASQIADILLGLFVSLGLADRVNYLRTEIERKNEDNRTLIEEQKTKLEKEVSERTREITKINMELVTQQEEVTRQKEQIEKANDNLKEQQGELRKAYQDINLLSDIGQDITASLDIGVIINTVYKHVDEMMDTTVFGIGTYNPEKETIGFSHFYKNGEILPYRETPIQDDRLSTWCARNKKPVFINDFDEEYSQYLEGKTRGVLVEERNSIIYYPLIQEEKLLGVITVQSPLKNAYSRSQYRILESMAAYITIALSNYDAYQTIQSAKDEIDRKNLQITDSLRYARDIQGVILPGVRRFNRTFKDHFLLYKPKDFVSGDFFWIEEYENKTFVAVIDCTGHGVPGAFMSLIGTMQLNQIVSKTHEPSEILDHLHTGIKKALKQDIYNNDDGMDVCLCSIEHLEEINRYKVIFAGAKRPLYYVNENSLHQLKGTRKTIGGRAKNNKLFEQDEIWLNEGDALYLTTDGYVDQSSPRQKKIGTMQLLTWLEQINAQPMSKQGEFLKEELARHQQYVEQRDDITLLGIRL</sequence>
<dbReference type="InterPro" id="IPR003018">
    <property type="entry name" value="GAF"/>
</dbReference>
<keyword evidence="3" id="KW-0472">Membrane</keyword>
<protein>
    <submittedName>
        <fullName evidence="6">7TM-containing protein possibly involved in signal transduction</fullName>
    </submittedName>
</protein>
<evidence type="ECO:0000256" key="3">
    <source>
        <dbReference type="SAM" id="Phobius"/>
    </source>
</evidence>
<keyword evidence="3" id="KW-0812">Transmembrane</keyword>
<dbReference type="GO" id="GO:0016791">
    <property type="term" value="F:phosphatase activity"/>
    <property type="evidence" value="ECO:0007669"/>
    <property type="project" value="TreeGrafter"/>
</dbReference>
<reference evidence="7" key="1">
    <citation type="submission" date="2012-06" db="EMBL/GenBank/DDBJ databases">
        <title>The complete genome of Flexibacter litoralis DSM 6794.</title>
        <authorList>
            <person name="Lucas S."/>
            <person name="Copeland A."/>
            <person name="Lapidus A."/>
            <person name="Glavina del Rio T."/>
            <person name="Dalin E."/>
            <person name="Tice H."/>
            <person name="Bruce D."/>
            <person name="Goodwin L."/>
            <person name="Pitluck S."/>
            <person name="Peters L."/>
            <person name="Ovchinnikova G."/>
            <person name="Lu M."/>
            <person name="Kyrpides N."/>
            <person name="Mavromatis K."/>
            <person name="Ivanova N."/>
            <person name="Brettin T."/>
            <person name="Detter J.C."/>
            <person name="Han C."/>
            <person name="Larimer F."/>
            <person name="Land M."/>
            <person name="Hauser L."/>
            <person name="Markowitz V."/>
            <person name="Cheng J.-F."/>
            <person name="Hugenholtz P."/>
            <person name="Woyke T."/>
            <person name="Wu D."/>
            <person name="Spring S."/>
            <person name="Lang E."/>
            <person name="Kopitz M."/>
            <person name="Brambilla E."/>
            <person name="Klenk H.-P."/>
            <person name="Eisen J.A."/>
        </authorList>
    </citation>
    <scope>NUCLEOTIDE SEQUENCE [LARGE SCALE GENOMIC DNA]</scope>
    <source>
        <strain evidence="7">ATCC 23117 / DSM 6794 / NBRC 15988 / NCIMB 1366 / Sio-4</strain>
    </source>
</reference>
<evidence type="ECO:0000256" key="2">
    <source>
        <dbReference type="SAM" id="Coils"/>
    </source>
</evidence>
<keyword evidence="1" id="KW-0378">Hydrolase</keyword>
<dbReference type="eggNOG" id="COG0697">
    <property type="taxonomic scope" value="Bacteria"/>
</dbReference>
<dbReference type="Pfam" id="PF13185">
    <property type="entry name" value="GAF_2"/>
    <property type="match status" value="1"/>
</dbReference>
<dbReference type="KEGG" id="fli:Fleli_2314"/>
<dbReference type="InterPro" id="IPR036457">
    <property type="entry name" value="PPM-type-like_dom_sf"/>
</dbReference>
<feature type="domain" description="PPM-type phosphatase" evidence="5">
    <location>
        <begin position="677"/>
        <end position="903"/>
    </location>
</feature>
<dbReference type="InterPro" id="IPR001932">
    <property type="entry name" value="PPM-type_phosphatase-like_dom"/>
</dbReference>
<feature type="transmembrane region" description="Helical" evidence="3">
    <location>
        <begin position="319"/>
        <end position="339"/>
    </location>
</feature>
<dbReference type="Pfam" id="PF07695">
    <property type="entry name" value="7TMR-DISM_7TM"/>
    <property type="match status" value="1"/>
</dbReference>
<proteinExistence type="predicted"/>
<keyword evidence="7" id="KW-1185">Reference proteome</keyword>
<keyword evidence="3" id="KW-1133">Transmembrane helix</keyword>
<evidence type="ECO:0000259" key="4">
    <source>
        <dbReference type="SMART" id="SM00065"/>
    </source>
</evidence>
<accession>I4AL52</accession>
<dbReference type="Gene3D" id="2.60.40.2380">
    <property type="match status" value="1"/>
</dbReference>
<evidence type="ECO:0000256" key="1">
    <source>
        <dbReference type="ARBA" id="ARBA00022801"/>
    </source>
</evidence>
<feature type="domain" description="GAF" evidence="4">
    <location>
        <begin position="493"/>
        <end position="643"/>
    </location>
</feature>
<dbReference type="InterPro" id="IPR011622">
    <property type="entry name" value="7TMR_DISM_rcpt_extracell_dom2"/>
</dbReference>
<dbReference type="eggNOG" id="COG2208">
    <property type="taxonomic scope" value="Bacteria"/>
</dbReference>
<dbReference type="InterPro" id="IPR052016">
    <property type="entry name" value="Bact_Sigma-Reg"/>
</dbReference>
<dbReference type="eggNOG" id="COG4191">
    <property type="taxonomic scope" value="Bacteria"/>
</dbReference>
<dbReference type="eggNOG" id="COG2203">
    <property type="taxonomic scope" value="Bacteria"/>
</dbReference>
<dbReference type="SMART" id="SM00331">
    <property type="entry name" value="PP2C_SIG"/>
    <property type="match status" value="1"/>
</dbReference>
<evidence type="ECO:0000259" key="5">
    <source>
        <dbReference type="SMART" id="SM00331"/>
    </source>
</evidence>
<keyword evidence="2" id="KW-0175">Coiled coil</keyword>
<dbReference type="PANTHER" id="PTHR43156">
    <property type="entry name" value="STAGE II SPORULATION PROTEIN E-RELATED"/>
    <property type="match status" value="1"/>
</dbReference>
<dbReference type="Pfam" id="PF07696">
    <property type="entry name" value="7TMR-DISMED2"/>
    <property type="match status" value="1"/>
</dbReference>
<dbReference type="EMBL" id="CP003345">
    <property type="protein sequence ID" value="AFM04687.1"/>
    <property type="molecule type" value="Genomic_DNA"/>
</dbReference>
<dbReference type="AlphaFoldDB" id="I4AL52"/>
<dbReference type="Gene3D" id="3.60.40.10">
    <property type="entry name" value="PPM-type phosphatase domain"/>
    <property type="match status" value="1"/>
</dbReference>
<feature type="transmembrane region" description="Helical" evidence="3">
    <location>
        <begin position="226"/>
        <end position="248"/>
    </location>
</feature>
<feature type="transmembrane region" description="Helical" evidence="3">
    <location>
        <begin position="260"/>
        <end position="282"/>
    </location>
</feature>
<feature type="transmembrane region" description="Helical" evidence="3">
    <location>
        <begin position="202"/>
        <end position="221"/>
    </location>
</feature>
<feature type="transmembrane region" description="Helical" evidence="3">
    <location>
        <begin position="294"/>
        <end position="313"/>
    </location>
</feature>
<dbReference type="HOGENOM" id="CLU_014980_0_0_10"/>
<dbReference type="Gene3D" id="3.30.450.40">
    <property type="match status" value="1"/>
</dbReference>
<dbReference type="InterPro" id="IPR011623">
    <property type="entry name" value="7TMR_DISM_rcpt_extracell_dom1"/>
</dbReference>
<dbReference type="InterPro" id="IPR029016">
    <property type="entry name" value="GAF-like_dom_sf"/>
</dbReference>
<feature type="transmembrane region" description="Helical" evidence="3">
    <location>
        <begin position="346"/>
        <end position="366"/>
    </location>
</feature>
<evidence type="ECO:0000313" key="6">
    <source>
        <dbReference type="EMBL" id="AFM04687.1"/>
    </source>
</evidence>
<dbReference type="PANTHER" id="PTHR43156:SF9">
    <property type="entry name" value="HAMP DOMAIN-CONTAINING PROTEIN"/>
    <property type="match status" value="1"/>
</dbReference>
<gene>
    <name evidence="6" type="ordered locus">Fleli_2314</name>
</gene>
<name>I4AL52_BERLS</name>
<dbReference type="SMART" id="SM00065">
    <property type="entry name" value="GAF"/>
    <property type="match status" value="1"/>
</dbReference>
<dbReference type="Pfam" id="PF07228">
    <property type="entry name" value="SpoIIE"/>
    <property type="match status" value="1"/>
</dbReference>
<feature type="coiled-coil region" evidence="2">
    <location>
        <begin position="400"/>
        <end position="477"/>
    </location>
</feature>